<dbReference type="EMBL" id="KB445580">
    <property type="protein sequence ID" value="EMD88569.1"/>
    <property type="molecule type" value="Genomic_DNA"/>
</dbReference>
<name>M2TPS6_COCH5</name>
<accession>M2TPS6</accession>
<dbReference type="OrthoDB" id="3678613at2759"/>
<keyword evidence="3" id="KW-1185">Reference proteome</keyword>
<organism evidence="2 3">
    <name type="scientific">Cochliobolus heterostrophus (strain C5 / ATCC 48332 / race O)</name>
    <name type="common">Southern corn leaf blight fungus</name>
    <name type="synonym">Bipolaris maydis</name>
    <dbReference type="NCBI Taxonomy" id="701091"/>
    <lineage>
        <taxon>Eukaryota</taxon>
        <taxon>Fungi</taxon>
        <taxon>Dikarya</taxon>
        <taxon>Ascomycota</taxon>
        <taxon>Pezizomycotina</taxon>
        <taxon>Dothideomycetes</taxon>
        <taxon>Pleosporomycetidae</taxon>
        <taxon>Pleosporales</taxon>
        <taxon>Pleosporineae</taxon>
        <taxon>Pleosporaceae</taxon>
        <taxon>Bipolaris</taxon>
    </lineage>
</organism>
<evidence type="ECO:0000313" key="2">
    <source>
        <dbReference type="EMBL" id="EMD88569.1"/>
    </source>
</evidence>
<protein>
    <submittedName>
        <fullName evidence="2">Uncharacterized protein</fullName>
    </submittedName>
</protein>
<reference evidence="3" key="2">
    <citation type="journal article" date="2013" name="PLoS Genet.">
        <title>Comparative genome structure, secondary metabolite, and effector coding capacity across Cochliobolus pathogens.</title>
        <authorList>
            <person name="Condon B.J."/>
            <person name="Leng Y."/>
            <person name="Wu D."/>
            <person name="Bushley K.E."/>
            <person name="Ohm R.A."/>
            <person name="Otillar R."/>
            <person name="Martin J."/>
            <person name="Schackwitz W."/>
            <person name="Grimwood J."/>
            <person name="MohdZainudin N."/>
            <person name="Xue C."/>
            <person name="Wang R."/>
            <person name="Manning V.A."/>
            <person name="Dhillon B."/>
            <person name="Tu Z.J."/>
            <person name="Steffenson B.J."/>
            <person name="Salamov A."/>
            <person name="Sun H."/>
            <person name="Lowry S."/>
            <person name="LaButti K."/>
            <person name="Han J."/>
            <person name="Copeland A."/>
            <person name="Lindquist E."/>
            <person name="Barry K."/>
            <person name="Schmutz J."/>
            <person name="Baker S.E."/>
            <person name="Ciuffetti L.M."/>
            <person name="Grigoriev I.V."/>
            <person name="Zhong S."/>
            <person name="Turgeon B.G."/>
        </authorList>
    </citation>
    <scope>NUCLEOTIDE SEQUENCE [LARGE SCALE GENOMIC DNA]</scope>
    <source>
        <strain evidence="3">C5 / ATCC 48332 / race O</strain>
    </source>
</reference>
<sequence>PHAQHWQRLQPSGESENMGVSDMQMPPCGRSAASTTHPRSRACIIHTNQNRSLGRVYR</sequence>
<evidence type="ECO:0000256" key="1">
    <source>
        <dbReference type="SAM" id="MobiDB-lite"/>
    </source>
</evidence>
<evidence type="ECO:0000313" key="3">
    <source>
        <dbReference type="Proteomes" id="UP000016936"/>
    </source>
</evidence>
<gene>
    <name evidence="2" type="ORF">COCHEDRAFT_1022914</name>
</gene>
<feature type="non-terminal residue" evidence="2">
    <location>
        <position position="1"/>
    </location>
</feature>
<dbReference type="Proteomes" id="UP000016936">
    <property type="component" value="Unassembled WGS sequence"/>
</dbReference>
<feature type="region of interest" description="Disordered" evidence="1">
    <location>
        <begin position="1"/>
        <end position="58"/>
    </location>
</feature>
<reference evidence="2 3" key="1">
    <citation type="journal article" date="2012" name="PLoS Pathog.">
        <title>Diverse lifestyles and strategies of plant pathogenesis encoded in the genomes of eighteen Dothideomycetes fungi.</title>
        <authorList>
            <person name="Ohm R.A."/>
            <person name="Feau N."/>
            <person name="Henrissat B."/>
            <person name="Schoch C.L."/>
            <person name="Horwitz B.A."/>
            <person name="Barry K.W."/>
            <person name="Condon B.J."/>
            <person name="Copeland A.C."/>
            <person name="Dhillon B."/>
            <person name="Glaser F."/>
            <person name="Hesse C.N."/>
            <person name="Kosti I."/>
            <person name="LaButti K."/>
            <person name="Lindquist E.A."/>
            <person name="Lucas S."/>
            <person name="Salamov A.A."/>
            <person name="Bradshaw R.E."/>
            <person name="Ciuffetti L."/>
            <person name="Hamelin R.C."/>
            <person name="Kema G.H.J."/>
            <person name="Lawrence C."/>
            <person name="Scott J.A."/>
            <person name="Spatafora J.W."/>
            <person name="Turgeon B.G."/>
            <person name="de Wit P.J.G.M."/>
            <person name="Zhong S."/>
            <person name="Goodwin S.B."/>
            <person name="Grigoriev I.V."/>
        </authorList>
    </citation>
    <scope>NUCLEOTIDE SEQUENCE [LARGE SCALE GENOMIC DNA]</scope>
    <source>
        <strain evidence="3">C5 / ATCC 48332 / race O</strain>
    </source>
</reference>
<proteinExistence type="predicted"/>
<dbReference type="HOGENOM" id="CLU_3092857_0_0_1"/>
<dbReference type="AlphaFoldDB" id="M2TPS6"/>